<protein>
    <submittedName>
        <fullName evidence="6">Membrane protein</fullName>
    </submittedName>
</protein>
<evidence type="ECO:0000256" key="2">
    <source>
        <dbReference type="ARBA" id="ARBA00022692"/>
    </source>
</evidence>
<dbReference type="OrthoDB" id="5421146at2"/>
<evidence type="ECO:0000256" key="1">
    <source>
        <dbReference type="ARBA" id="ARBA00004141"/>
    </source>
</evidence>
<feature type="transmembrane region" description="Helical" evidence="5">
    <location>
        <begin position="21"/>
        <end position="48"/>
    </location>
</feature>
<evidence type="ECO:0000256" key="4">
    <source>
        <dbReference type="ARBA" id="ARBA00023136"/>
    </source>
</evidence>
<comment type="caution">
    <text evidence="6">The sequence shown here is derived from an EMBL/GenBank/DDBJ whole genome shotgun (WGS) entry which is preliminary data.</text>
</comment>
<evidence type="ECO:0000256" key="3">
    <source>
        <dbReference type="ARBA" id="ARBA00022989"/>
    </source>
</evidence>
<organism evidence="6 7">
    <name type="scientific">Actibacterium pelagium</name>
    <dbReference type="NCBI Taxonomy" id="2029103"/>
    <lineage>
        <taxon>Bacteria</taxon>
        <taxon>Pseudomonadati</taxon>
        <taxon>Pseudomonadota</taxon>
        <taxon>Alphaproteobacteria</taxon>
        <taxon>Rhodobacterales</taxon>
        <taxon>Roseobacteraceae</taxon>
        <taxon>Actibacterium</taxon>
    </lineage>
</organism>
<dbReference type="RefSeq" id="WP_095595735.1">
    <property type="nucleotide sequence ID" value="NZ_BMKN01000001.1"/>
</dbReference>
<reference evidence="6" key="1">
    <citation type="journal article" date="2014" name="Int. J. Syst. Evol. Microbiol.">
        <title>Complete genome sequence of Corynebacterium casei LMG S-19264T (=DSM 44701T), isolated from a smear-ripened cheese.</title>
        <authorList>
            <consortium name="US DOE Joint Genome Institute (JGI-PGF)"/>
            <person name="Walter F."/>
            <person name="Albersmeier A."/>
            <person name="Kalinowski J."/>
            <person name="Ruckert C."/>
        </authorList>
    </citation>
    <scope>NUCLEOTIDE SEQUENCE</scope>
    <source>
        <strain evidence="6">CGMCC 1.16012</strain>
    </source>
</reference>
<feature type="transmembrane region" description="Helical" evidence="5">
    <location>
        <begin position="152"/>
        <end position="171"/>
    </location>
</feature>
<keyword evidence="4 5" id="KW-0472">Membrane</keyword>
<keyword evidence="3 5" id="KW-1133">Transmembrane helix</keyword>
<evidence type="ECO:0000256" key="5">
    <source>
        <dbReference type="SAM" id="Phobius"/>
    </source>
</evidence>
<accession>A0A917AG23</accession>
<feature type="transmembrane region" description="Helical" evidence="5">
    <location>
        <begin position="68"/>
        <end position="95"/>
    </location>
</feature>
<feature type="transmembrane region" description="Helical" evidence="5">
    <location>
        <begin position="126"/>
        <end position="146"/>
    </location>
</feature>
<evidence type="ECO:0000313" key="7">
    <source>
        <dbReference type="Proteomes" id="UP000606730"/>
    </source>
</evidence>
<comment type="subcellular location">
    <subcellularLocation>
        <location evidence="1">Membrane</location>
        <topology evidence="1">Multi-pass membrane protein</topology>
    </subcellularLocation>
</comment>
<sequence>MIFNDFLKALAQLPERRFQGVFWLGIGITIAALFVITTVFGWFAGWLAPDNFALPVIGEITWLDDAATFAGIGVMLVASIFLMVPVASAVTGFFLESVAQAVEDKHYPHLPDVEPMPIADVIRDSVGFFGLMILVNLVGLIVYLLSGPLAPFVFWAVNGFLLGREYFQMVAMRRIGRQAASELRKRFTLRIWFAGCLMAVPLSVPILNLLVPVLGVATFTHQFHRLAARGQA</sequence>
<reference evidence="6" key="2">
    <citation type="submission" date="2020-09" db="EMBL/GenBank/DDBJ databases">
        <authorList>
            <person name="Sun Q."/>
            <person name="Zhou Y."/>
        </authorList>
    </citation>
    <scope>NUCLEOTIDE SEQUENCE</scope>
    <source>
        <strain evidence="6">CGMCC 1.16012</strain>
    </source>
</reference>
<dbReference type="Pfam" id="PF07264">
    <property type="entry name" value="EI24"/>
    <property type="match status" value="1"/>
</dbReference>
<dbReference type="AlphaFoldDB" id="A0A917AG23"/>
<dbReference type="InterPro" id="IPR059112">
    <property type="entry name" value="CysZ/EI24"/>
</dbReference>
<name>A0A917AG23_9RHOB</name>
<dbReference type="EMBL" id="BMKN01000001">
    <property type="protein sequence ID" value="GGE47897.1"/>
    <property type="molecule type" value="Genomic_DNA"/>
</dbReference>
<feature type="transmembrane region" description="Helical" evidence="5">
    <location>
        <begin position="191"/>
        <end position="211"/>
    </location>
</feature>
<gene>
    <name evidence="6" type="ORF">GCM10011517_14640</name>
</gene>
<keyword evidence="2 5" id="KW-0812">Transmembrane</keyword>
<evidence type="ECO:0000313" key="6">
    <source>
        <dbReference type="EMBL" id="GGE47897.1"/>
    </source>
</evidence>
<keyword evidence="7" id="KW-1185">Reference proteome</keyword>
<dbReference type="Proteomes" id="UP000606730">
    <property type="component" value="Unassembled WGS sequence"/>
</dbReference>
<proteinExistence type="predicted"/>